<comment type="similarity">
    <text evidence="2">Belongs to the fimbrial protein family.</text>
</comment>
<keyword evidence="8" id="KW-1185">Reference proteome</keyword>
<evidence type="ECO:0000256" key="3">
    <source>
        <dbReference type="ARBA" id="ARBA00022729"/>
    </source>
</evidence>
<reference evidence="7 8" key="1">
    <citation type="submission" date="2021-04" db="EMBL/GenBank/DDBJ databases">
        <title>Pseudomonas rustica sp. nov. isolated from raw milk.</title>
        <authorList>
            <person name="Fiedler G."/>
            <person name="Gieschler S."/>
            <person name="Kabisch J."/>
            <person name="Grimmler C."/>
            <person name="Brinks E."/>
            <person name="Wagner N."/>
            <person name="Hetzer B."/>
            <person name="Franz C.M.A.P."/>
            <person name="Boehnlein C."/>
        </authorList>
    </citation>
    <scope>NUCLEOTIDE SEQUENCE [LARGE SCALE GENOMIC DNA]</scope>
    <source>
        <strain evidence="7 8">MBT-4</strain>
    </source>
</reference>
<keyword evidence="3 5" id="KW-0732">Signal</keyword>
<protein>
    <submittedName>
        <fullName evidence="7">Type 1 fimbrial protein</fullName>
    </submittedName>
</protein>
<dbReference type="RefSeq" id="WP_212544308.1">
    <property type="nucleotide sequence ID" value="NZ_JAGYHF010000003.1"/>
</dbReference>
<dbReference type="InterPro" id="IPR008966">
    <property type="entry name" value="Adhesion_dom_sf"/>
</dbReference>
<keyword evidence="4" id="KW-0281">Fimbrium</keyword>
<sequence length="349" mass="36386">MLDRKNNQHLIAWIFSCLMSLFSVSANAWDQPHDNCSTAELPTRLGFQAKSWSALPIGSVIPGSDNSTSLHIQCSSKSDADTGCEGGGGWSLAGRGFSLTATQFANTYTYAGLNDGIGFQFLGSDGTPVPILYQGATAVFIISPDTPVDGLQAVTLRYRLIKIKPVVAEGTTVTPNFSVGCQHAEWANNNETSSYISYGANITRVTSTCVPVVSNTSVILPAVSRTSFNGVGSVARRTAFNLGFQCDPNAHAVVALTDGSTPGTTGSVVTLNTGSTAKGIGVQLLSDGVPIEMTPNELFSVGGTHLTLDSEPGASQVINLPLAVEYVQSAAPITSGTVEASVLVNIAYQ</sequence>
<dbReference type="PANTHER" id="PTHR33420">
    <property type="entry name" value="FIMBRIAL SUBUNIT ELFA-RELATED"/>
    <property type="match status" value="1"/>
</dbReference>
<dbReference type="SUPFAM" id="SSF49401">
    <property type="entry name" value="Bacterial adhesins"/>
    <property type="match status" value="1"/>
</dbReference>
<dbReference type="Gene3D" id="2.60.40.1090">
    <property type="entry name" value="Fimbrial-type adhesion domain"/>
    <property type="match status" value="1"/>
</dbReference>
<evidence type="ECO:0000256" key="1">
    <source>
        <dbReference type="ARBA" id="ARBA00004561"/>
    </source>
</evidence>
<feature type="signal peptide" evidence="5">
    <location>
        <begin position="1"/>
        <end position="28"/>
    </location>
</feature>
<dbReference type="InterPro" id="IPR000259">
    <property type="entry name" value="Adhesion_dom_fimbrial"/>
</dbReference>
<feature type="domain" description="Fimbrial-type adhesion" evidence="6">
    <location>
        <begin position="199"/>
        <end position="349"/>
    </location>
</feature>
<evidence type="ECO:0000256" key="4">
    <source>
        <dbReference type="ARBA" id="ARBA00023263"/>
    </source>
</evidence>
<dbReference type="PANTHER" id="PTHR33420:SF3">
    <property type="entry name" value="FIMBRIAL SUBUNIT ELFA"/>
    <property type="match status" value="1"/>
</dbReference>
<evidence type="ECO:0000256" key="2">
    <source>
        <dbReference type="ARBA" id="ARBA00006671"/>
    </source>
</evidence>
<organism evidence="7 8">
    <name type="scientific">Pseudomonas rustica</name>
    <dbReference type="NCBI Taxonomy" id="2827099"/>
    <lineage>
        <taxon>Bacteria</taxon>
        <taxon>Pseudomonadati</taxon>
        <taxon>Pseudomonadota</taxon>
        <taxon>Gammaproteobacteria</taxon>
        <taxon>Pseudomonadales</taxon>
        <taxon>Pseudomonadaceae</taxon>
        <taxon>Pseudomonas</taxon>
    </lineage>
</organism>
<name>A0ABS5MUK8_9PSED</name>
<evidence type="ECO:0000313" key="7">
    <source>
        <dbReference type="EMBL" id="MBS4077981.1"/>
    </source>
</evidence>
<accession>A0ABS5MUK8</accession>
<dbReference type="PROSITE" id="PS51257">
    <property type="entry name" value="PROKAR_LIPOPROTEIN"/>
    <property type="match status" value="1"/>
</dbReference>
<dbReference type="Pfam" id="PF00419">
    <property type="entry name" value="Fimbrial"/>
    <property type="match status" value="1"/>
</dbReference>
<evidence type="ECO:0000259" key="6">
    <source>
        <dbReference type="Pfam" id="PF00419"/>
    </source>
</evidence>
<comment type="subcellular location">
    <subcellularLocation>
        <location evidence="1">Fimbrium</location>
    </subcellularLocation>
</comment>
<feature type="chain" id="PRO_5045599918" evidence="5">
    <location>
        <begin position="29"/>
        <end position="349"/>
    </location>
</feature>
<gene>
    <name evidence="7" type="ORF">KFS80_06720</name>
</gene>
<evidence type="ECO:0000256" key="5">
    <source>
        <dbReference type="SAM" id="SignalP"/>
    </source>
</evidence>
<comment type="caution">
    <text evidence="7">The sequence shown here is derived from an EMBL/GenBank/DDBJ whole genome shotgun (WGS) entry which is preliminary data.</text>
</comment>
<dbReference type="Proteomes" id="UP000676035">
    <property type="component" value="Unassembled WGS sequence"/>
</dbReference>
<dbReference type="EMBL" id="JAGYHF010000003">
    <property type="protein sequence ID" value="MBS4077981.1"/>
    <property type="molecule type" value="Genomic_DNA"/>
</dbReference>
<evidence type="ECO:0000313" key="8">
    <source>
        <dbReference type="Proteomes" id="UP000676035"/>
    </source>
</evidence>
<dbReference type="InterPro" id="IPR050263">
    <property type="entry name" value="Bact_Fimbrial_Adh_Pro"/>
</dbReference>
<dbReference type="InterPro" id="IPR036937">
    <property type="entry name" value="Adhesion_dom_fimbrial_sf"/>
</dbReference>
<proteinExistence type="inferred from homology"/>